<dbReference type="GO" id="GO:0015074">
    <property type="term" value="P:DNA integration"/>
    <property type="evidence" value="ECO:0007669"/>
    <property type="project" value="InterPro"/>
</dbReference>
<accession>A0A9P5YP03</accession>
<sequence length="240" mass="27476">HQLPLDPTPLTMSRYIAYTSQFIGSAPKYLTGVRHFLSDIYPDFDVNRAHPLVKATIRGSKKVRADGVHRKLPLRTSHLHAFLLRARTSGSFDDLLFITILACCFYACHRSGELVQKNNRNLFDWRKVIQRDSLTFLDGRAQYHLPYHKGDPFYRGTDILHTSQDVADPVALLREYSSLRDLRHHARLALFICENGSLPTRSWFDSRFFALLNREFGGHSARAGRATFYAALGLSEDIIQ</sequence>
<feature type="non-terminal residue" evidence="2">
    <location>
        <position position="1"/>
    </location>
</feature>
<dbReference type="GO" id="GO:0006310">
    <property type="term" value="P:DNA recombination"/>
    <property type="evidence" value="ECO:0007669"/>
    <property type="project" value="UniProtKB-KW"/>
</dbReference>
<dbReference type="SUPFAM" id="SSF56349">
    <property type="entry name" value="DNA breaking-rejoining enzymes"/>
    <property type="match status" value="1"/>
</dbReference>
<dbReference type="Proteomes" id="UP000807469">
    <property type="component" value="Unassembled WGS sequence"/>
</dbReference>
<dbReference type="InterPro" id="IPR013762">
    <property type="entry name" value="Integrase-like_cat_sf"/>
</dbReference>
<comment type="caution">
    <text evidence="2">The sequence shown here is derived from an EMBL/GenBank/DDBJ whole genome shotgun (WGS) entry which is preliminary data.</text>
</comment>
<dbReference type="Gene3D" id="1.10.443.10">
    <property type="entry name" value="Intergrase catalytic core"/>
    <property type="match status" value="1"/>
</dbReference>
<organism evidence="2 3">
    <name type="scientific">Pholiota conissans</name>
    <dbReference type="NCBI Taxonomy" id="109636"/>
    <lineage>
        <taxon>Eukaryota</taxon>
        <taxon>Fungi</taxon>
        <taxon>Dikarya</taxon>
        <taxon>Basidiomycota</taxon>
        <taxon>Agaricomycotina</taxon>
        <taxon>Agaricomycetes</taxon>
        <taxon>Agaricomycetidae</taxon>
        <taxon>Agaricales</taxon>
        <taxon>Agaricineae</taxon>
        <taxon>Strophariaceae</taxon>
        <taxon>Pholiota</taxon>
    </lineage>
</organism>
<name>A0A9P5YP03_9AGAR</name>
<dbReference type="GO" id="GO:0003677">
    <property type="term" value="F:DNA binding"/>
    <property type="evidence" value="ECO:0007669"/>
    <property type="project" value="InterPro"/>
</dbReference>
<reference evidence="2" key="1">
    <citation type="submission" date="2020-11" db="EMBL/GenBank/DDBJ databases">
        <authorList>
            <consortium name="DOE Joint Genome Institute"/>
            <person name="Ahrendt S."/>
            <person name="Riley R."/>
            <person name="Andreopoulos W."/>
            <person name="Labutti K."/>
            <person name="Pangilinan J."/>
            <person name="Ruiz-Duenas F.J."/>
            <person name="Barrasa J.M."/>
            <person name="Sanchez-Garcia M."/>
            <person name="Camarero S."/>
            <person name="Miyauchi S."/>
            <person name="Serrano A."/>
            <person name="Linde D."/>
            <person name="Babiker R."/>
            <person name="Drula E."/>
            <person name="Ayuso-Fernandez I."/>
            <person name="Pacheco R."/>
            <person name="Padilla G."/>
            <person name="Ferreira P."/>
            <person name="Barriuso J."/>
            <person name="Kellner H."/>
            <person name="Castanera R."/>
            <person name="Alfaro M."/>
            <person name="Ramirez L."/>
            <person name="Pisabarro A.G."/>
            <person name="Kuo A."/>
            <person name="Tritt A."/>
            <person name="Lipzen A."/>
            <person name="He G."/>
            <person name="Yan M."/>
            <person name="Ng V."/>
            <person name="Cullen D."/>
            <person name="Martin F."/>
            <person name="Rosso M.-N."/>
            <person name="Henrissat B."/>
            <person name="Hibbett D."/>
            <person name="Martinez A.T."/>
            <person name="Grigoriev I.V."/>
        </authorList>
    </citation>
    <scope>NUCLEOTIDE SEQUENCE</scope>
    <source>
        <strain evidence="2">CIRM-BRFM 674</strain>
    </source>
</reference>
<feature type="non-terminal residue" evidence="2">
    <location>
        <position position="240"/>
    </location>
</feature>
<protein>
    <submittedName>
        <fullName evidence="2">Uncharacterized protein</fullName>
    </submittedName>
</protein>
<proteinExistence type="predicted"/>
<dbReference type="OrthoDB" id="5598396at2759"/>
<gene>
    <name evidence="2" type="ORF">BDN70DRAFT_769442</name>
</gene>
<dbReference type="EMBL" id="MU155582">
    <property type="protein sequence ID" value="KAF9472079.1"/>
    <property type="molecule type" value="Genomic_DNA"/>
</dbReference>
<dbReference type="InterPro" id="IPR011010">
    <property type="entry name" value="DNA_brk_join_enz"/>
</dbReference>
<dbReference type="AlphaFoldDB" id="A0A9P5YP03"/>
<keyword evidence="3" id="KW-1185">Reference proteome</keyword>
<evidence type="ECO:0000256" key="1">
    <source>
        <dbReference type="ARBA" id="ARBA00023172"/>
    </source>
</evidence>
<keyword evidence="1" id="KW-0233">DNA recombination</keyword>
<evidence type="ECO:0000313" key="3">
    <source>
        <dbReference type="Proteomes" id="UP000807469"/>
    </source>
</evidence>
<evidence type="ECO:0000313" key="2">
    <source>
        <dbReference type="EMBL" id="KAF9472079.1"/>
    </source>
</evidence>